<reference evidence="9 10" key="1">
    <citation type="submission" date="2019-05" db="EMBL/GenBank/DDBJ databases">
        <title>Marivita sp. nov. isolated from sea sediment.</title>
        <authorList>
            <person name="Kim W."/>
        </authorList>
    </citation>
    <scope>NUCLEOTIDE SEQUENCE [LARGE SCALE GENOMIC DNA]</scope>
    <source>
        <strain evidence="9 10">CAU 1492</strain>
    </source>
</reference>
<evidence type="ECO:0000313" key="10">
    <source>
        <dbReference type="Proteomes" id="UP001191082"/>
    </source>
</evidence>
<dbReference type="InterPro" id="IPR003593">
    <property type="entry name" value="AAA+_ATPase"/>
</dbReference>
<dbReference type="GO" id="GO:0005524">
    <property type="term" value="F:ATP binding"/>
    <property type="evidence" value="ECO:0007669"/>
    <property type="project" value="UniProtKB-KW"/>
</dbReference>
<dbReference type="InterPro" id="IPR017871">
    <property type="entry name" value="ABC_transporter-like_CS"/>
</dbReference>
<dbReference type="EMBL" id="VCPC01000001">
    <property type="protein sequence ID" value="TMV15478.1"/>
    <property type="molecule type" value="Genomic_DNA"/>
</dbReference>
<gene>
    <name evidence="7" type="primary">potA</name>
    <name evidence="9" type="ORF">FGK64_05875</name>
</gene>
<evidence type="ECO:0000256" key="1">
    <source>
        <dbReference type="ARBA" id="ARBA00022448"/>
    </source>
</evidence>
<evidence type="ECO:0000256" key="3">
    <source>
        <dbReference type="ARBA" id="ARBA00022741"/>
    </source>
</evidence>
<dbReference type="RefSeq" id="WP_138862823.1">
    <property type="nucleotide sequence ID" value="NZ_VCPC01000001.1"/>
</dbReference>
<dbReference type="Proteomes" id="UP001191082">
    <property type="component" value="Unassembled WGS sequence"/>
</dbReference>
<name>A0ABY2XG79_9RHOB</name>
<evidence type="ECO:0000256" key="7">
    <source>
        <dbReference type="RuleBase" id="RU364083"/>
    </source>
</evidence>
<dbReference type="PANTHER" id="PTHR42781:SF4">
    <property type="entry name" value="SPERMIDINE_PUTRESCINE IMPORT ATP-BINDING PROTEIN POTA"/>
    <property type="match status" value="1"/>
</dbReference>
<dbReference type="InterPro" id="IPR050093">
    <property type="entry name" value="ABC_SmlMolc_Importer"/>
</dbReference>
<evidence type="ECO:0000256" key="5">
    <source>
        <dbReference type="ARBA" id="ARBA00022967"/>
    </source>
</evidence>
<comment type="caution">
    <text evidence="9">The sequence shown here is derived from an EMBL/GenBank/DDBJ whole genome shotgun (WGS) entry which is preliminary data.</text>
</comment>
<dbReference type="Pfam" id="PF08402">
    <property type="entry name" value="TOBE_2"/>
    <property type="match status" value="1"/>
</dbReference>
<keyword evidence="5 7" id="KW-1278">Translocase</keyword>
<dbReference type="PROSITE" id="PS00211">
    <property type="entry name" value="ABC_TRANSPORTER_1"/>
    <property type="match status" value="1"/>
</dbReference>
<dbReference type="Gene3D" id="2.40.50.100">
    <property type="match status" value="1"/>
</dbReference>
<feature type="domain" description="ABC transporter" evidence="8">
    <location>
        <begin position="5"/>
        <end position="235"/>
    </location>
</feature>
<keyword evidence="1 7" id="KW-0813">Transport</keyword>
<organism evidence="9 10">
    <name type="scientific">Arenibacterium halophilum</name>
    <dbReference type="NCBI Taxonomy" id="2583821"/>
    <lineage>
        <taxon>Bacteria</taxon>
        <taxon>Pseudomonadati</taxon>
        <taxon>Pseudomonadota</taxon>
        <taxon>Alphaproteobacteria</taxon>
        <taxon>Rhodobacterales</taxon>
        <taxon>Paracoccaceae</taxon>
        <taxon>Arenibacterium</taxon>
    </lineage>
</organism>
<protein>
    <recommendedName>
        <fullName evidence="7">Spermidine/putrescine import ATP-binding protein PotA</fullName>
        <ecNumber evidence="7">7.6.2.11</ecNumber>
    </recommendedName>
</protein>
<dbReference type="SUPFAM" id="SSF50331">
    <property type="entry name" value="MOP-like"/>
    <property type="match status" value="1"/>
</dbReference>
<evidence type="ECO:0000256" key="6">
    <source>
        <dbReference type="ARBA" id="ARBA00023136"/>
    </source>
</evidence>
<sequence length="348" mass="37322">MTPVVQMRNIVKRYGSVTAIDNVSLDVGDNEFFALLGPSGCGKTTLLRTLAGFEAPQGGQVIVGGQDVTRLRPAKRPLNLMFQSYALFPHMSVARNVAYGLEMERLPKPEIDSRVAEVLEAAQLGGFANRRPDQLSGGQRQRVALARALVKRPRVLLLDEPLSALDKKLRQDMQLELKRLQAEMGITFLIVTHDQEEALVMADRIAVLKDGKLAQVGSPGELYEHPASRFVAGFIGEMNFVEGTATAQGVEVPGLGLLRGASTLTGPAVLAVRPERVDLLTATPGDGRNAVTGTVEQVAYHGADMGVHVRLTNGAVMRALLRAGQDAPAIGAPATCAWAAEHSRILPE</sequence>
<comment type="function">
    <text evidence="7">Part of the ABC transporter complex PotABCD involved in spermidine/putrescine import. Responsible for energy coupling to the transport system.</text>
</comment>
<dbReference type="EC" id="7.6.2.11" evidence="7"/>
<evidence type="ECO:0000259" key="8">
    <source>
        <dbReference type="PROSITE" id="PS50893"/>
    </source>
</evidence>
<dbReference type="InterPro" id="IPR027417">
    <property type="entry name" value="P-loop_NTPase"/>
</dbReference>
<evidence type="ECO:0000256" key="4">
    <source>
        <dbReference type="ARBA" id="ARBA00022840"/>
    </source>
</evidence>
<dbReference type="InterPro" id="IPR013611">
    <property type="entry name" value="Transp-assoc_OB_typ2"/>
</dbReference>
<dbReference type="PROSITE" id="PS50893">
    <property type="entry name" value="ABC_TRANSPORTER_2"/>
    <property type="match status" value="1"/>
</dbReference>
<comment type="similarity">
    <text evidence="7">Belongs to the ABC transporter superfamily. Spermidine/putrescine importer (TC 3.A.1.11.1) family.</text>
</comment>
<dbReference type="NCBIfam" id="TIGR01187">
    <property type="entry name" value="potA"/>
    <property type="match status" value="1"/>
</dbReference>
<comment type="subunit">
    <text evidence="7">The complex is composed of two ATP-binding proteins (PotA), two transmembrane proteins (PotB and PotC) and a solute-binding protein (PotD).</text>
</comment>
<dbReference type="PANTHER" id="PTHR42781">
    <property type="entry name" value="SPERMIDINE/PUTRESCINE IMPORT ATP-BINDING PROTEIN POTA"/>
    <property type="match status" value="1"/>
</dbReference>
<evidence type="ECO:0000256" key="2">
    <source>
        <dbReference type="ARBA" id="ARBA00022475"/>
    </source>
</evidence>
<dbReference type="InterPro" id="IPR003439">
    <property type="entry name" value="ABC_transporter-like_ATP-bd"/>
</dbReference>
<keyword evidence="2 7" id="KW-1003">Cell membrane</keyword>
<proteinExistence type="inferred from homology"/>
<keyword evidence="4 7" id="KW-0067">ATP-binding</keyword>
<dbReference type="Gene3D" id="3.40.50.300">
    <property type="entry name" value="P-loop containing nucleotide triphosphate hydrolases"/>
    <property type="match status" value="1"/>
</dbReference>
<keyword evidence="3 7" id="KW-0547">Nucleotide-binding</keyword>
<dbReference type="SUPFAM" id="SSF52540">
    <property type="entry name" value="P-loop containing nucleoside triphosphate hydrolases"/>
    <property type="match status" value="1"/>
</dbReference>
<dbReference type="SMART" id="SM00382">
    <property type="entry name" value="AAA"/>
    <property type="match status" value="1"/>
</dbReference>
<dbReference type="InterPro" id="IPR005893">
    <property type="entry name" value="PotA-like"/>
</dbReference>
<keyword evidence="6 7" id="KW-0472">Membrane</keyword>
<comment type="catalytic activity">
    <reaction evidence="7">
        <text>ATP + H2O + polyamine-[polyamine-binding protein]Side 1 = ADP + phosphate + polyamineSide 2 + [polyamine-binding protein]Side 1.</text>
        <dbReference type="EC" id="7.6.2.11"/>
    </reaction>
</comment>
<dbReference type="Pfam" id="PF00005">
    <property type="entry name" value="ABC_tran"/>
    <property type="match status" value="1"/>
</dbReference>
<dbReference type="InterPro" id="IPR008995">
    <property type="entry name" value="Mo/tungstate-bd_C_term_dom"/>
</dbReference>
<evidence type="ECO:0000313" key="9">
    <source>
        <dbReference type="EMBL" id="TMV15478.1"/>
    </source>
</evidence>
<keyword evidence="10" id="KW-1185">Reference proteome</keyword>
<accession>A0ABY2XG79</accession>